<dbReference type="Gene3D" id="3.40.50.300">
    <property type="entry name" value="P-loop containing nucleotide triphosphate hydrolases"/>
    <property type="match status" value="1"/>
</dbReference>
<sequence length="195" mass="21435">MLFSLTGASGAGKSTVLSLLETVDWGAPVRCVEFDSIGVPDGADTAWRHGAVEHWVQQALIAQADGAHVLLCGQVPMGELLAAPSADQLDGIRVCLLDCSPDVRTERLVQRGEHLEVIVHHNRFGEWFLAHTLDPRHAPEVIRVASPLPMQWSRWADLEPGDPRWRAEIIDTDALTPQEVAASVESWMRRELAAL</sequence>
<proteinExistence type="predicted"/>
<dbReference type="AlphaFoldDB" id="A0AAW8ERU7"/>
<accession>A0AAW8ERU7</accession>
<dbReference type="RefSeq" id="WP_307292547.1">
    <property type="nucleotide sequence ID" value="NZ_JAUSXV010000001.1"/>
</dbReference>
<dbReference type="InterPro" id="IPR027417">
    <property type="entry name" value="P-loop_NTPase"/>
</dbReference>
<comment type="caution">
    <text evidence="1">The sequence shown here is derived from an EMBL/GenBank/DDBJ whole genome shotgun (WGS) entry which is preliminary data.</text>
</comment>
<reference evidence="1 2" key="1">
    <citation type="submission" date="2023-07" db="EMBL/GenBank/DDBJ databases">
        <title>Comparative genomics of wheat-associated soil bacteria to identify genetic determinants of phenazine resistance.</title>
        <authorList>
            <person name="Mouncey N."/>
        </authorList>
    </citation>
    <scope>NUCLEOTIDE SEQUENCE [LARGE SCALE GENOMIC DNA]</scope>
    <source>
        <strain evidence="1 2">W4I9-1</strain>
    </source>
</reference>
<evidence type="ECO:0000313" key="1">
    <source>
        <dbReference type="EMBL" id="MDQ0645993.1"/>
    </source>
</evidence>
<dbReference type="SUPFAM" id="SSF52540">
    <property type="entry name" value="P-loop containing nucleoside triphosphate hydrolases"/>
    <property type="match status" value="1"/>
</dbReference>
<gene>
    <name evidence="1" type="ORF">QFZ53_000189</name>
</gene>
<dbReference type="EMBL" id="JAUSXV010000001">
    <property type="protein sequence ID" value="MDQ0645993.1"/>
    <property type="molecule type" value="Genomic_DNA"/>
</dbReference>
<keyword evidence="2" id="KW-1185">Reference proteome</keyword>
<organism evidence="1 2">
    <name type="scientific">Microbacterium natoriense</name>
    <dbReference type="NCBI Taxonomy" id="284570"/>
    <lineage>
        <taxon>Bacteria</taxon>
        <taxon>Bacillati</taxon>
        <taxon>Actinomycetota</taxon>
        <taxon>Actinomycetes</taxon>
        <taxon>Micrococcales</taxon>
        <taxon>Microbacteriaceae</taxon>
        <taxon>Microbacterium</taxon>
    </lineage>
</organism>
<dbReference type="Proteomes" id="UP001244427">
    <property type="component" value="Unassembled WGS sequence"/>
</dbReference>
<protein>
    <submittedName>
        <fullName evidence="1">Uncharacterized protein</fullName>
    </submittedName>
</protein>
<evidence type="ECO:0000313" key="2">
    <source>
        <dbReference type="Proteomes" id="UP001244427"/>
    </source>
</evidence>
<name>A0AAW8ERU7_9MICO</name>